<keyword evidence="1" id="KW-1133">Transmembrane helix</keyword>
<accession>A0AA46TJV5</accession>
<organism evidence="2 3">
    <name type="scientific">Solicola gregarius</name>
    <dbReference type="NCBI Taxonomy" id="2908642"/>
    <lineage>
        <taxon>Bacteria</taxon>
        <taxon>Bacillati</taxon>
        <taxon>Actinomycetota</taxon>
        <taxon>Actinomycetes</taxon>
        <taxon>Propionibacteriales</taxon>
        <taxon>Nocardioidaceae</taxon>
        <taxon>Solicola</taxon>
    </lineage>
</organism>
<evidence type="ECO:0000256" key="1">
    <source>
        <dbReference type="SAM" id="Phobius"/>
    </source>
</evidence>
<dbReference type="PANTHER" id="PTHR40076">
    <property type="entry name" value="MEMBRANE PROTEIN-RELATED"/>
    <property type="match status" value="1"/>
</dbReference>
<dbReference type="InterPro" id="IPR010380">
    <property type="entry name" value="DUF975"/>
</dbReference>
<evidence type="ECO:0000313" key="2">
    <source>
        <dbReference type="EMBL" id="UYM06197.1"/>
    </source>
</evidence>
<name>A0AA46TJV5_9ACTN</name>
<protein>
    <recommendedName>
        <fullName evidence="4">Integral membrane protein</fullName>
    </recommendedName>
</protein>
<keyword evidence="1" id="KW-0812">Transmembrane</keyword>
<dbReference type="KEGG" id="sgrg:L0C25_03730"/>
<feature type="transmembrane region" description="Helical" evidence="1">
    <location>
        <begin position="126"/>
        <end position="159"/>
    </location>
</feature>
<sequence>MNDVPSAAGEPPYGSPRDDGWVEFSVGDALGFGWSRFWANPLPWLGLVVAFLAISIAVEFIVNGFELEIDDVTEPVGFSGAALLGSILSGIVTVLMTAVLTKAALDETYGHKATIGGALDVRNVMALLLASVIVGVLTAVGLLLFIIPGLVVMFLTYYAIAFVLDKNHDAITAIKASASLVSANVGRLLPLALAVVGINIVGALVFLVGLLITIPITTLATTHAFRTVQGERVA</sequence>
<proteinExistence type="predicted"/>
<gene>
    <name evidence="2" type="ORF">L0C25_03730</name>
</gene>
<feature type="transmembrane region" description="Helical" evidence="1">
    <location>
        <begin position="42"/>
        <end position="62"/>
    </location>
</feature>
<reference evidence="2" key="1">
    <citation type="submission" date="2022-01" db="EMBL/GenBank/DDBJ databases">
        <title>Nocardioidaceae gen. sp. A5X3R13.</title>
        <authorList>
            <person name="Lopez Marin M.A."/>
            <person name="Uhlik O."/>
        </authorList>
    </citation>
    <scope>NUCLEOTIDE SEQUENCE</scope>
    <source>
        <strain evidence="2">A5X3R13</strain>
    </source>
</reference>
<dbReference type="PANTHER" id="PTHR40076:SF1">
    <property type="entry name" value="MEMBRANE PROTEIN"/>
    <property type="match status" value="1"/>
</dbReference>
<keyword evidence="1" id="KW-0472">Membrane</keyword>
<evidence type="ECO:0008006" key="4">
    <source>
        <dbReference type="Google" id="ProtNLM"/>
    </source>
</evidence>
<dbReference type="RefSeq" id="WP_271635055.1">
    <property type="nucleotide sequence ID" value="NZ_CP094970.1"/>
</dbReference>
<dbReference type="EMBL" id="CP094970">
    <property type="protein sequence ID" value="UYM06197.1"/>
    <property type="molecule type" value="Genomic_DNA"/>
</dbReference>
<dbReference type="AlphaFoldDB" id="A0AA46TJV5"/>
<evidence type="ECO:0000313" key="3">
    <source>
        <dbReference type="Proteomes" id="UP001164390"/>
    </source>
</evidence>
<feature type="transmembrane region" description="Helical" evidence="1">
    <location>
        <begin position="191"/>
        <end position="216"/>
    </location>
</feature>
<keyword evidence="3" id="KW-1185">Reference proteome</keyword>
<feature type="transmembrane region" description="Helical" evidence="1">
    <location>
        <begin position="82"/>
        <end position="105"/>
    </location>
</feature>
<dbReference type="Proteomes" id="UP001164390">
    <property type="component" value="Chromosome"/>
</dbReference>